<comment type="caution">
    <text evidence="2">The sequence shown here is derived from an EMBL/GenBank/DDBJ whole genome shotgun (WGS) entry which is preliminary data.</text>
</comment>
<dbReference type="Pfam" id="PF11905">
    <property type="entry name" value="DUF3425"/>
    <property type="match status" value="1"/>
</dbReference>
<accession>A0A9W9TXG7</accession>
<gene>
    <name evidence="2" type="ORF">N7469_001307</name>
</gene>
<evidence type="ECO:0000313" key="2">
    <source>
        <dbReference type="EMBL" id="KAJ5242980.1"/>
    </source>
</evidence>
<dbReference type="EMBL" id="JAPQKT010000001">
    <property type="protein sequence ID" value="KAJ5242980.1"/>
    <property type="molecule type" value="Genomic_DNA"/>
</dbReference>
<organism evidence="2 3">
    <name type="scientific">Penicillium citrinum</name>
    <dbReference type="NCBI Taxonomy" id="5077"/>
    <lineage>
        <taxon>Eukaryota</taxon>
        <taxon>Fungi</taxon>
        <taxon>Dikarya</taxon>
        <taxon>Ascomycota</taxon>
        <taxon>Pezizomycotina</taxon>
        <taxon>Eurotiomycetes</taxon>
        <taxon>Eurotiomycetidae</taxon>
        <taxon>Eurotiales</taxon>
        <taxon>Aspergillaceae</taxon>
        <taxon>Penicillium</taxon>
    </lineage>
</organism>
<dbReference type="AlphaFoldDB" id="A0A9W9TXG7"/>
<feature type="region of interest" description="Disordered" evidence="1">
    <location>
        <begin position="28"/>
        <end position="69"/>
    </location>
</feature>
<dbReference type="PANTHER" id="PTHR38116">
    <property type="entry name" value="CHROMOSOME 7, WHOLE GENOME SHOTGUN SEQUENCE"/>
    <property type="match status" value="1"/>
</dbReference>
<evidence type="ECO:0008006" key="4">
    <source>
        <dbReference type="Google" id="ProtNLM"/>
    </source>
</evidence>
<proteinExistence type="predicted"/>
<reference evidence="2" key="2">
    <citation type="journal article" date="2023" name="IMA Fungus">
        <title>Comparative genomic study of the Penicillium genus elucidates a diverse pangenome and 15 lateral gene transfer events.</title>
        <authorList>
            <person name="Petersen C."/>
            <person name="Sorensen T."/>
            <person name="Nielsen M.R."/>
            <person name="Sondergaard T.E."/>
            <person name="Sorensen J.L."/>
            <person name="Fitzpatrick D.A."/>
            <person name="Frisvad J.C."/>
            <person name="Nielsen K.L."/>
        </authorList>
    </citation>
    <scope>NUCLEOTIDE SEQUENCE</scope>
    <source>
        <strain evidence="2">IBT 23319</strain>
    </source>
</reference>
<dbReference type="PANTHER" id="PTHR38116:SF1">
    <property type="entry name" value="BZIP DOMAIN-CONTAINING PROTEIN"/>
    <property type="match status" value="1"/>
</dbReference>
<dbReference type="OrthoDB" id="2245989at2759"/>
<feature type="compositionally biased region" description="Basic and acidic residues" evidence="1">
    <location>
        <begin position="43"/>
        <end position="53"/>
    </location>
</feature>
<dbReference type="InterPro" id="IPR021833">
    <property type="entry name" value="DUF3425"/>
</dbReference>
<dbReference type="GeneID" id="81379394"/>
<dbReference type="RefSeq" id="XP_056505984.1">
    <property type="nucleotide sequence ID" value="XM_056640227.1"/>
</dbReference>
<reference evidence="2" key="1">
    <citation type="submission" date="2022-11" db="EMBL/GenBank/DDBJ databases">
        <authorList>
            <person name="Petersen C."/>
        </authorList>
    </citation>
    <scope>NUCLEOTIDE SEQUENCE</scope>
    <source>
        <strain evidence="2">IBT 23319</strain>
    </source>
</reference>
<name>A0A9W9TXG7_PENCI</name>
<dbReference type="CDD" id="cd14688">
    <property type="entry name" value="bZIP_YAP"/>
    <property type="match status" value="1"/>
</dbReference>
<dbReference type="Proteomes" id="UP001147733">
    <property type="component" value="Unassembled WGS sequence"/>
</dbReference>
<feature type="compositionally biased region" description="Low complexity" evidence="1">
    <location>
        <begin position="55"/>
        <end position="68"/>
    </location>
</feature>
<evidence type="ECO:0000256" key="1">
    <source>
        <dbReference type="SAM" id="MobiDB-lite"/>
    </source>
</evidence>
<sequence>MSQQTALVNYMDDWTGVTDPVIRRRAQNRLNQRAFRLRRRQGDKKSYKPDNNGHDPPLLSSSSPQSDSITCRLSQAEHVRCTFAPPGVHELMADFERRAMSSYLGGSPQTDLLINLSRMNVLRAAYQNAAILGMAAEWMCQDDTVSIFCIDGPHASKEQNNTPASLRPTDLQREIPHHPWLDIFPFPRMRDNLIRAGDHLDDDELCHDLTAFWDTHRSNASILVWGAPWDPQNWEVNEDFAKKWGTFLQGCPELLRSTNFWRVHRGEKPLVWKRIFGLMCED</sequence>
<evidence type="ECO:0000313" key="3">
    <source>
        <dbReference type="Proteomes" id="UP001147733"/>
    </source>
</evidence>
<keyword evidence="3" id="KW-1185">Reference proteome</keyword>
<protein>
    <recommendedName>
        <fullName evidence="4">BZIP domain-containing protein</fullName>
    </recommendedName>
</protein>